<name>A0A0X3UBK9_9RHOB</name>
<feature type="transmembrane region" description="Helical" evidence="1">
    <location>
        <begin position="64"/>
        <end position="84"/>
    </location>
</feature>
<dbReference type="EMBL" id="LQBQ01000003">
    <property type="protein sequence ID" value="KUJ85249.1"/>
    <property type="molecule type" value="Genomic_DNA"/>
</dbReference>
<keyword evidence="1" id="KW-1133">Transmembrane helix</keyword>
<proteinExistence type="predicted"/>
<evidence type="ECO:0000256" key="1">
    <source>
        <dbReference type="SAM" id="Phobius"/>
    </source>
</evidence>
<keyword evidence="3" id="KW-1185">Reference proteome</keyword>
<dbReference type="STRING" id="1685379.AVO45_17250"/>
<sequence length="90" mass="9169">MLVNMALAIVLIGLPAAVGAHLVANPNNKRDTTAGATLIGFAAVVATVFALINPQGKLVSGALWLKMPGAFVAGVVIGTFTGWLKRSKGK</sequence>
<dbReference type="RefSeq" id="WP_068344915.1">
    <property type="nucleotide sequence ID" value="NZ_LQBQ01000003.1"/>
</dbReference>
<dbReference type="AlphaFoldDB" id="A0A0X3UBK9"/>
<feature type="transmembrane region" description="Helical" evidence="1">
    <location>
        <begin position="35"/>
        <end position="52"/>
    </location>
</feature>
<evidence type="ECO:0000313" key="3">
    <source>
        <dbReference type="Proteomes" id="UP000053791"/>
    </source>
</evidence>
<dbReference type="Proteomes" id="UP000053791">
    <property type="component" value="Unassembled WGS sequence"/>
</dbReference>
<gene>
    <name evidence="2" type="ORF">AVO45_17250</name>
</gene>
<evidence type="ECO:0000313" key="2">
    <source>
        <dbReference type="EMBL" id="KUJ85249.1"/>
    </source>
</evidence>
<keyword evidence="1" id="KW-0472">Membrane</keyword>
<keyword evidence="1" id="KW-0812">Transmembrane</keyword>
<organism evidence="2 3">
    <name type="scientific">Ruegeria marisrubri</name>
    <dbReference type="NCBI Taxonomy" id="1685379"/>
    <lineage>
        <taxon>Bacteria</taxon>
        <taxon>Pseudomonadati</taxon>
        <taxon>Pseudomonadota</taxon>
        <taxon>Alphaproteobacteria</taxon>
        <taxon>Rhodobacterales</taxon>
        <taxon>Roseobacteraceae</taxon>
        <taxon>Ruegeria</taxon>
    </lineage>
</organism>
<protein>
    <submittedName>
        <fullName evidence="2">Uncharacterized protein</fullName>
    </submittedName>
</protein>
<reference evidence="2 3" key="1">
    <citation type="submission" date="2015-12" db="EMBL/GenBank/DDBJ databases">
        <authorList>
            <person name="Shamseldin A."/>
            <person name="Moawad H."/>
            <person name="Abd El-Rahim W.M."/>
            <person name="Sadowsky M.J."/>
        </authorList>
    </citation>
    <scope>NUCLEOTIDE SEQUENCE [LARGE SCALE GENOMIC DNA]</scope>
    <source>
        <strain evidence="2 3">ZGT118</strain>
    </source>
</reference>
<accession>A0A0X3UBK9</accession>
<comment type="caution">
    <text evidence="2">The sequence shown here is derived from an EMBL/GenBank/DDBJ whole genome shotgun (WGS) entry which is preliminary data.</text>
</comment>